<protein>
    <submittedName>
        <fullName evidence="1">Uncharacterized protein</fullName>
    </submittedName>
</protein>
<name>B6G9I3_9ACTN</name>
<dbReference type="EMBL" id="ABXJ01000040">
    <property type="protein sequence ID" value="EEA91073.1"/>
    <property type="molecule type" value="Genomic_DNA"/>
</dbReference>
<dbReference type="AlphaFoldDB" id="B6G9I3"/>
<dbReference type="Proteomes" id="UP000003560">
    <property type="component" value="Unassembled WGS sequence"/>
</dbReference>
<sequence>MQMASREILSLLNDTKGDREFLRCRRFARKRIETCQRTWTTIEREGTAPEET</sequence>
<accession>B6G9I3</accession>
<reference evidence="1 2" key="1">
    <citation type="submission" date="2008-10" db="EMBL/GenBank/DDBJ databases">
        <title>Draft genome sequence of Collinsella stercoris (DSM 13279).</title>
        <authorList>
            <person name="Sudarsanam P."/>
            <person name="Ley R."/>
            <person name="Guruge J."/>
            <person name="Turnbaugh P.J."/>
            <person name="Mahowald M."/>
            <person name="Liep D."/>
            <person name="Gordon J."/>
        </authorList>
    </citation>
    <scope>NUCLEOTIDE SEQUENCE [LARGE SCALE GENOMIC DNA]</scope>
    <source>
        <strain evidence="1 2">DSM 13279</strain>
    </source>
</reference>
<evidence type="ECO:0000313" key="1">
    <source>
        <dbReference type="EMBL" id="EEA91073.1"/>
    </source>
</evidence>
<reference evidence="1 2" key="2">
    <citation type="submission" date="2008-10" db="EMBL/GenBank/DDBJ databases">
        <authorList>
            <person name="Fulton L."/>
            <person name="Clifton S."/>
            <person name="Fulton B."/>
            <person name="Xu J."/>
            <person name="Minx P."/>
            <person name="Pepin K.H."/>
            <person name="Johnson M."/>
            <person name="Thiruvilangam P."/>
            <person name="Bhonagiri V."/>
            <person name="Nash W.E."/>
            <person name="Mardis E.R."/>
            <person name="Wilson R.K."/>
        </authorList>
    </citation>
    <scope>NUCLEOTIDE SEQUENCE [LARGE SCALE GENOMIC DNA]</scope>
    <source>
        <strain evidence="1 2">DSM 13279</strain>
    </source>
</reference>
<organism evidence="1 2">
    <name type="scientific">Collinsella stercoris DSM 13279</name>
    <dbReference type="NCBI Taxonomy" id="445975"/>
    <lineage>
        <taxon>Bacteria</taxon>
        <taxon>Bacillati</taxon>
        <taxon>Actinomycetota</taxon>
        <taxon>Coriobacteriia</taxon>
        <taxon>Coriobacteriales</taxon>
        <taxon>Coriobacteriaceae</taxon>
        <taxon>Collinsella</taxon>
    </lineage>
</organism>
<comment type="caution">
    <text evidence="1">The sequence shown here is derived from an EMBL/GenBank/DDBJ whole genome shotgun (WGS) entry which is preliminary data.</text>
</comment>
<evidence type="ECO:0000313" key="2">
    <source>
        <dbReference type="Proteomes" id="UP000003560"/>
    </source>
</evidence>
<dbReference type="HOGENOM" id="CLU_3078746_0_0_11"/>
<gene>
    <name evidence="1" type="ORF">COLSTE_00724</name>
</gene>
<proteinExistence type="predicted"/>
<keyword evidence="2" id="KW-1185">Reference proteome</keyword>